<dbReference type="Gene3D" id="1.10.8.60">
    <property type="match status" value="1"/>
</dbReference>
<dbReference type="Gene3D" id="3.40.50.300">
    <property type="entry name" value="P-loop containing nucleotide triphosphate hydrolases"/>
    <property type="match status" value="1"/>
</dbReference>
<dbReference type="PANTHER" id="PTHR23076">
    <property type="entry name" value="METALLOPROTEASE M41 FTSH"/>
    <property type="match status" value="1"/>
</dbReference>
<proteinExistence type="predicted"/>
<dbReference type="AlphaFoldDB" id="A0A1H2U613"/>
<evidence type="ECO:0000313" key="2">
    <source>
        <dbReference type="EMBL" id="SDW51673.1"/>
    </source>
</evidence>
<dbReference type="CDD" id="cd19481">
    <property type="entry name" value="RecA-like_protease"/>
    <property type="match status" value="1"/>
</dbReference>
<dbReference type="InterPro" id="IPR000642">
    <property type="entry name" value="Peptidase_M41"/>
</dbReference>
<dbReference type="GO" id="GO:0005524">
    <property type="term" value="F:ATP binding"/>
    <property type="evidence" value="ECO:0007669"/>
    <property type="project" value="InterPro"/>
</dbReference>
<protein>
    <submittedName>
        <fullName evidence="2">ATP-dependent Zn proteases</fullName>
    </submittedName>
</protein>
<dbReference type="GO" id="GO:0005886">
    <property type="term" value="C:plasma membrane"/>
    <property type="evidence" value="ECO:0007669"/>
    <property type="project" value="TreeGrafter"/>
</dbReference>
<reference evidence="2 3" key="1">
    <citation type="submission" date="2016-10" db="EMBL/GenBank/DDBJ databases">
        <authorList>
            <person name="de Groot N.N."/>
        </authorList>
    </citation>
    <scope>NUCLEOTIDE SEQUENCE [LARGE SCALE GENOMIC DNA]</scope>
    <source>
        <strain evidence="2 3">CGMCC 1.8894</strain>
    </source>
</reference>
<dbReference type="GO" id="GO:0016887">
    <property type="term" value="F:ATP hydrolysis activity"/>
    <property type="evidence" value="ECO:0007669"/>
    <property type="project" value="InterPro"/>
</dbReference>
<dbReference type="EMBL" id="FNOM01000002">
    <property type="protein sequence ID" value="SDW51673.1"/>
    <property type="molecule type" value="Genomic_DNA"/>
</dbReference>
<dbReference type="GO" id="GO:0030163">
    <property type="term" value="P:protein catabolic process"/>
    <property type="evidence" value="ECO:0007669"/>
    <property type="project" value="TreeGrafter"/>
</dbReference>
<dbReference type="GO" id="GO:0004222">
    <property type="term" value="F:metalloendopeptidase activity"/>
    <property type="evidence" value="ECO:0007669"/>
    <property type="project" value="InterPro"/>
</dbReference>
<keyword evidence="2" id="KW-0645">Protease</keyword>
<dbReference type="InterPro" id="IPR003959">
    <property type="entry name" value="ATPase_AAA_core"/>
</dbReference>
<dbReference type="Pfam" id="PF00004">
    <property type="entry name" value="AAA"/>
    <property type="match status" value="1"/>
</dbReference>
<dbReference type="SUPFAM" id="SSF52540">
    <property type="entry name" value="P-loop containing nucleoside triphosphate hydrolases"/>
    <property type="match status" value="1"/>
</dbReference>
<name>A0A1H2U613_9RHOB</name>
<dbReference type="Gene3D" id="1.20.58.760">
    <property type="entry name" value="Peptidase M41"/>
    <property type="match status" value="1"/>
</dbReference>
<gene>
    <name evidence="2" type="ORF">SAMN04488238_102292</name>
</gene>
<accession>A0A1H2U613</accession>
<dbReference type="PANTHER" id="PTHR23076:SF97">
    <property type="entry name" value="ATP-DEPENDENT ZINC METALLOPROTEASE YME1L1"/>
    <property type="match status" value="1"/>
</dbReference>
<dbReference type="InterPro" id="IPR027417">
    <property type="entry name" value="P-loop_NTPase"/>
</dbReference>
<dbReference type="InterPro" id="IPR037219">
    <property type="entry name" value="Peptidase_M41-like"/>
</dbReference>
<dbReference type="GO" id="GO:0006508">
    <property type="term" value="P:proteolysis"/>
    <property type="evidence" value="ECO:0007669"/>
    <property type="project" value="UniProtKB-KW"/>
</dbReference>
<dbReference type="Pfam" id="PF01434">
    <property type="entry name" value="Peptidase_M41"/>
    <property type="match status" value="1"/>
</dbReference>
<keyword evidence="3" id="KW-1185">Reference proteome</keyword>
<dbReference type="SMART" id="SM00382">
    <property type="entry name" value="AAA"/>
    <property type="match status" value="1"/>
</dbReference>
<keyword evidence="2" id="KW-0378">Hydrolase</keyword>
<sequence length="572" mass="61424">MRKGSYRTVDAEQVEYLADGTDPILFAVGLDDDDLPEVVQQFPYQELRLEFIDRDILICVAALKYPDLDRTAIDALYDELPSVQDLALLSVAAIALCFRTHKIEDALQALRRRVEAALVVDEEEKPPALSVVPLEEMVGLGAAKQAALDIVSALQDWKSSAIDWSDVPRGLLLVGPPGTGKTELAGAIAGSSGIHLVATSYNDWQQAGSLSHFLTAMKNSFDEATRLSPAIIFIDELDAFFSRLEFTGTGRNDSYDVKAITALLEKLDGMAGREGVVAMGACNSVEQLDPAIRRSGRFDAILRIPMPSLPDLEQILGQHLGTKAGGIDLRACAAAALAKTGADCAAAVRAANVVARRERRAVRTEDLLEVLEGDPPNYTPEDLFRLAVHECGHAIVGTALGTYAVGFVRIGAKGGICNMTKQDELITRGVLQRAMMVHLSGRAAELLIFNEAAAGSGGGSESDIARATGAAIDMIASLGLGDSGPVWFGGLGSNRAFEKAMNGHLPEIVDLLKDAGHAATQVLEINRNILIAMAEDLVGRRVLYSDDLRRHLSNVSFPGVEDKWAKPKHRLQ</sequence>
<dbReference type="SUPFAM" id="SSF140990">
    <property type="entry name" value="FtsH protease domain-like"/>
    <property type="match status" value="1"/>
</dbReference>
<feature type="domain" description="AAA+ ATPase" evidence="1">
    <location>
        <begin position="167"/>
        <end position="308"/>
    </location>
</feature>
<organism evidence="2 3">
    <name type="scientific">Roseicitreum antarcticum</name>
    <dbReference type="NCBI Taxonomy" id="564137"/>
    <lineage>
        <taxon>Bacteria</taxon>
        <taxon>Pseudomonadati</taxon>
        <taxon>Pseudomonadota</taxon>
        <taxon>Alphaproteobacteria</taxon>
        <taxon>Rhodobacterales</taxon>
        <taxon>Paracoccaceae</taxon>
        <taxon>Roseicitreum</taxon>
    </lineage>
</organism>
<evidence type="ECO:0000313" key="3">
    <source>
        <dbReference type="Proteomes" id="UP000198539"/>
    </source>
</evidence>
<dbReference type="Proteomes" id="UP000198539">
    <property type="component" value="Unassembled WGS sequence"/>
</dbReference>
<evidence type="ECO:0000259" key="1">
    <source>
        <dbReference type="SMART" id="SM00382"/>
    </source>
</evidence>
<dbReference type="STRING" id="564137.SAMN04488238_102292"/>
<dbReference type="GO" id="GO:0004176">
    <property type="term" value="F:ATP-dependent peptidase activity"/>
    <property type="evidence" value="ECO:0007669"/>
    <property type="project" value="InterPro"/>
</dbReference>
<dbReference type="InterPro" id="IPR003593">
    <property type="entry name" value="AAA+_ATPase"/>
</dbReference>